<dbReference type="InterPro" id="IPR043502">
    <property type="entry name" value="DNA/RNA_pol_sf"/>
</dbReference>
<dbReference type="Pfam" id="PF00562">
    <property type="entry name" value="RNA_pol_Rpb2_6"/>
    <property type="match status" value="1"/>
</dbReference>
<keyword evidence="5" id="KW-0804">Transcription</keyword>
<evidence type="ECO:0000313" key="8">
    <source>
        <dbReference type="Proteomes" id="UP001291623"/>
    </source>
</evidence>
<evidence type="ECO:0000313" key="7">
    <source>
        <dbReference type="EMBL" id="KAK4374978.1"/>
    </source>
</evidence>
<dbReference type="EMBL" id="JAVYJV010000003">
    <property type="protein sequence ID" value="KAK4374978.1"/>
    <property type="molecule type" value="Genomic_DNA"/>
</dbReference>
<gene>
    <name evidence="7" type="ORF">RND71_005655</name>
</gene>
<dbReference type="SUPFAM" id="SSF56672">
    <property type="entry name" value="DNA/RNA polymerases"/>
    <property type="match status" value="1"/>
</dbReference>
<evidence type="ECO:0000256" key="5">
    <source>
        <dbReference type="ARBA" id="ARBA00023163"/>
    </source>
</evidence>
<dbReference type="GO" id="GO:0006351">
    <property type="term" value="P:DNA-templated transcription"/>
    <property type="evidence" value="ECO:0007669"/>
    <property type="project" value="InterPro"/>
</dbReference>
<evidence type="ECO:0000256" key="2">
    <source>
        <dbReference type="ARBA" id="ARBA00022478"/>
    </source>
</evidence>
<dbReference type="GO" id="GO:0003899">
    <property type="term" value="F:DNA-directed RNA polymerase activity"/>
    <property type="evidence" value="ECO:0007669"/>
    <property type="project" value="UniProtKB-EC"/>
</dbReference>
<accession>A0AAE1VLP3</accession>
<evidence type="ECO:0000259" key="6">
    <source>
        <dbReference type="Pfam" id="PF00562"/>
    </source>
</evidence>
<evidence type="ECO:0000256" key="1">
    <source>
        <dbReference type="ARBA" id="ARBA00012418"/>
    </source>
</evidence>
<dbReference type="Proteomes" id="UP001291623">
    <property type="component" value="Unassembled WGS sequence"/>
</dbReference>
<keyword evidence="8" id="KW-1185">Reference proteome</keyword>
<proteinExistence type="predicted"/>
<evidence type="ECO:0000256" key="4">
    <source>
        <dbReference type="ARBA" id="ARBA00022695"/>
    </source>
</evidence>
<sequence length="98" mass="10740">MARMVRSLHHPIMKGGEILSNGAAMVGGELSLGKNVLVAYMPWEGYNSEDIPVTFDTSSNAYQIVSYLLQNTEIASLTNFIQSSDGKIKDLNFALRDS</sequence>
<dbReference type="GO" id="GO:0003677">
    <property type="term" value="F:DNA binding"/>
    <property type="evidence" value="ECO:0007669"/>
    <property type="project" value="InterPro"/>
</dbReference>
<dbReference type="InterPro" id="IPR007120">
    <property type="entry name" value="DNA-dir_RNAP_su2_dom"/>
</dbReference>
<keyword evidence="3" id="KW-0808">Transferase</keyword>
<dbReference type="EC" id="2.7.7.6" evidence="1"/>
<keyword evidence="4" id="KW-0548">Nucleotidyltransferase</keyword>
<comment type="caution">
    <text evidence="7">The sequence shown here is derived from an EMBL/GenBank/DDBJ whole genome shotgun (WGS) entry which is preliminary data.</text>
</comment>
<organism evidence="7 8">
    <name type="scientific">Anisodus tanguticus</name>
    <dbReference type="NCBI Taxonomy" id="243964"/>
    <lineage>
        <taxon>Eukaryota</taxon>
        <taxon>Viridiplantae</taxon>
        <taxon>Streptophyta</taxon>
        <taxon>Embryophyta</taxon>
        <taxon>Tracheophyta</taxon>
        <taxon>Spermatophyta</taxon>
        <taxon>Magnoliopsida</taxon>
        <taxon>eudicotyledons</taxon>
        <taxon>Gunneridae</taxon>
        <taxon>Pentapetalae</taxon>
        <taxon>asterids</taxon>
        <taxon>lamiids</taxon>
        <taxon>Solanales</taxon>
        <taxon>Solanaceae</taxon>
        <taxon>Solanoideae</taxon>
        <taxon>Hyoscyameae</taxon>
        <taxon>Anisodus</taxon>
    </lineage>
</organism>
<dbReference type="GO" id="GO:0000428">
    <property type="term" value="C:DNA-directed RNA polymerase complex"/>
    <property type="evidence" value="ECO:0007669"/>
    <property type="project" value="UniProtKB-KW"/>
</dbReference>
<dbReference type="AlphaFoldDB" id="A0AAE1VLP3"/>
<protein>
    <recommendedName>
        <fullName evidence="1">DNA-directed RNA polymerase</fullName>
        <ecNumber evidence="1">2.7.7.6</ecNumber>
    </recommendedName>
</protein>
<feature type="domain" description="DNA-directed RNA polymerase subunit 2 hybrid-binding" evidence="6">
    <location>
        <begin position="9"/>
        <end position="70"/>
    </location>
</feature>
<name>A0AAE1VLP3_9SOLA</name>
<dbReference type="SUPFAM" id="SSF64484">
    <property type="entry name" value="beta and beta-prime subunits of DNA dependent RNA-polymerase"/>
    <property type="match status" value="1"/>
</dbReference>
<keyword evidence="2" id="KW-0240">DNA-directed RNA polymerase</keyword>
<dbReference type="InterPro" id="IPR037033">
    <property type="entry name" value="DNA-dir_RNAP_su2_hyb_sf"/>
</dbReference>
<dbReference type="Gene3D" id="2.40.50.100">
    <property type="match status" value="1"/>
</dbReference>
<dbReference type="Gene3D" id="2.40.270.10">
    <property type="entry name" value="DNA-directed RNA polymerase, subunit 2, domain 6"/>
    <property type="match status" value="1"/>
</dbReference>
<evidence type="ECO:0000256" key="3">
    <source>
        <dbReference type="ARBA" id="ARBA00022679"/>
    </source>
</evidence>
<reference evidence="7" key="1">
    <citation type="submission" date="2023-12" db="EMBL/GenBank/DDBJ databases">
        <title>Genome assembly of Anisodus tanguticus.</title>
        <authorList>
            <person name="Wang Y.-J."/>
        </authorList>
    </citation>
    <scope>NUCLEOTIDE SEQUENCE</scope>
    <source>
        <strain evidence="7">KB-2021</strain>
        <tissue evidence="7">Leaf</tissue>
    </source>
</reference>